<evidence type="ECO:0008006" key="4">
    <source>
        <dbReference type="Google" id="ProtNLM"/>
    </source>
</evidence>
<feature type="chain" id="PRO_5011744396" description="Erythromycin esterase" evidence="1">
    <location>
        <begin position="32"/>
        <end position="425"/>
    </location>
</feature>
<dbReference type="AlphaFoldDB" id="A0A1I2DDW4"/>
<feature type="signal peptide" evidence="1">
    <location>
        <begin position="1"/>
        <end position="31"/>
    </location>
</feature>
<dbReference type="EMBL" id="FONH01000004">
    <property type="protein sequence ID" value="SFE78697.1"/>
    <property type="molecule type" value="Genomic_DNA"/>
</dbReference>
<proteinExistence type="predicted"/>
<organism evidence="2 3">
    <name type="scientific">Dyella marensis</name>
    <dbReference type="NCBI Taxonomy" id="500610"/>
    <lineage>
        <taxon>Bacteria</taxon>
        <taxon>Pseudomonadati</taxon>
        <taxon>Pseudomonadota</taxon>
        <taxon>Gammaproteobacteria</taxon>
        <taxon>Lysobacterales</taxon>
        <taxon>Rhodanobacteraceae</taxon>
        <taxon>Dyella</taxon>
    </lineage>
</organism>
<gene>
    <name evidence="2" type="ORF">SAMN02799615_01654</name>
</gene>
<protein>
    <recommendedName>
        <fullName evidence="4">Erythromycin esterase</fullName>
    </recommendedName>
</protein>
<evidence type="ECO:0000256" key="1">
    <source>
        <dbReference type="SAM" id="SignalP"/>
    </source>
</evidence>
<dbReference type="STRING" id="500610.SAMN02799615_01654"/>
<accession>A0A1I2DDW4</accession>
<dbReference type="RefSeq" id="WP_143096485.1">
    <property type="nucleotide sequence ID" value="NZ_FONH01000004.1"/>
</dbReference>
<keyword evidence="3" id="KW-1185">Reference proteome</keyword>
<dbReference type="Proteomes" id="UP000199477">
    <property type="component" value="Unassembled WGS sequence"/>
</dbReference>
<evidence type="ECO:0000313" key="2">
    <source>
        <dbReference type="EMBL" id="SFE78697.1"/>
    </source>
</evidence>
<keyword evidence="1" id="KW-0732">Signal</keyword>
<sequence length="425" mass="47383">MDRFSEHWLARLGPMLGFALLAAALAAPAVAADQATQARDIYAELQPLKNDLQRYRHLVDAIPRLEHDARILPLQLLAAVEDELGLYDEAIRDFPFDNRVAFNGELPQPAQWRADDAAEVIAKLAQDRRIVMINEAHHDAHTRALTLALLPRLRAEGYTHFAAEALHDGDPELARRGYPVPASGSPYLHEPLYGEIVRQALKLGFVVVPYEADEGSVGQREAGQARQLYRKVFEADPKARLFVHAGYAHVDKAPGNLGAGVQPMAMQLKQLSGFEPLSIDQTRWRDIGFKLDGDPYRQLLALYRPEKAMVLVRRDDGSAWSADPARHDVDVILPPSGHQRRPRWLALDGRRSSRLITTDLCAGHIPCMVEARYADESDDAIAADRYSFLAADGMSSLYLFPGKYRLRASDADGRVLAERRIEVAP</sequence>
<evidence type="ECO:0000313" key="3">
    <source>
        <dbReference type="Proteomes" id="UP000199477"/>
    </source>
</evidence>
<name>A0A1I2DDW4_9GAMM</name>
<reference evidence="3" key="1">
    <citation type="submission" date="2016-10" db="EMBL/GenBank/DDBJ databases">
        <authorList>
            <person name="Varghese N."/>
            <person name="Submissions S."/>
        </authorList>
    </citation>
    <scope>NUCLEOTIDE SEQUENCE [LARGE SCALE GENOMIC DNA]</scope>
    <source>
        <strain evidence="3">UNC178MFTsu3.1</strain>
    </source>
</reference>